<evidence type="ECO:0008006" key="8">
    <source>
        <dbReference type="Google" id="ProtNLM"/>
    </source>
</evidence>
<comment type="caution">
    <text evidence="6">The sequence shown here is derived from an EMBL/GenBank/DDBJ whole genome shotgun (WGS) entry which is preliminary data.</text>
</comment>
<dbReference type="STRING" id="455432.AWN90_09530"/>
<dbReference type="Pfam" id="PF00132">
    <property type="entry name" value="Hexapep"/>
    <property type="match status" value="1"/>
</dbReference>
<proteinExistence type="predicted"/>
<dbReference type="EMBL" id="LWGR01000021">
    <property type="protein sequence ID" value="KZM69268.1"/>
    <property type="molecule type" value="Genomic_DNA"/>
</dbReference>
<sequence>MTVAELDRAGLLYAEEGARISRFAIFVAIDETGEVRPVIVGHGAMIGPFAVVHGGTTLLEHARVEDRVVVGQPELGYAVGGTYSGIGGETVIGAGAVLRAGAIVYAGVRIGAETVVGHQTLLRSAVHVGANTQLGHHLSIERATHIGRGVRCSPGSHITSSTVVADGVFLGAGVRTINDKTLTWRDPDRAPTLIPPRFETGAKVGSGSVIAAGVTIGAHALVGAGALVTHDIPPGALAYGHPARIHGGPR</sequence>
<dbReference type="InterPro" id="IPR018357">
    <property type="entry name" value="Hexapep_transf_CS"/>
</dbReference>
<protein>
    <recommendedName>
        <fullName evidence="8">Transferase</fullName>
    </recommendedName>
</protein>
<evidence type="ECO:0000313" key="7">
    <source>
        <dbReference type="Proteomes" id="UP000076512"/>
    </source>
</evidence>
<dbReference type="InterPro" id="IPR001451">
    <property type="entry name" value="Hexapep"/>
</dbReference>
<name>A0A161X894_9NOCA</name>
<dbReference type="GO" id="GO:0019877">
    <property type="term" value="P:diaminopimelate biosynthetic process"/>
    <property type="evidence" value="ECO:0007669"/>
    <property type="project" value="UniProtKB-KW"/>
</dbReference>
<keyword evidence="3" id="KW-0677">Repeat</keyword>
<keyword evidence="1" id="KW-0028">Amino-acid biosynthesis</keyword>
<dbReference type="PANTHER" id="PTHR43300:SF10">
    <property type="entry name" value="2,3,4,5-TETRAHYDROPYRIDINE-2,6-DICARBOXYLATE N-ACETYLTRANSFERASE"/>
    <property type="match status" value="1"/>
</dbReference>
<dbReference type="InterPro" id="IPR011004">
    <property type="entry name" value="Trimer_LpxA-like_sf"/>
</dbReference>
<organism evidence="6 7">
    <name type="scientific">Nocardia terpenica</name>
    <dbReference type="NCBI Taxonomy" id="455432"/>
    <lineage>
        <taxon>Bacteria</taxon>
        <taxon>Bacillati</taxon>
        <taxon>Actinomycetota</taxon>
        <taxon>Actinomycetes</taxon>
        <taxon>Mycobacteriales</taxon>
        <taxon>Nocardiaceae</taxon>
        <taxon>Nocardia</taxon>
    </lineage>
</organism>
<dbReference type="AlphaFoldDB" id="A0A161X894"/>
<evidence type="ECO:0000256" key="2">
    <source>
        <dbReference type="ARBA" id="ARBA00022679"/>
    </source>
</evidence>
<evidence type="ECO:0000313" key="6">
    <source>
        <dbReference type="EMBL" id="KZM69268.1"/>
    </source>
</evidence>
<evidence type="ECO:0000256" key="3">
    <source>
        <dbReference type="ARBA" id="ARBA00022737"/>
    </source>
</evidence>
<dbReference type="PROSITE" id="PS00101">
    <property type="entry name" value="HEXAPEP_TRANSFERASES"/>
    <property type="match status" value="1"/>
</dbReference>
<evidence type="ECO:0000256" key="5">
    <source>
        <dbReference type="ARBA" id="ARBA00023154"/>
    </source>
</evidence>
<dbReference type="OrthoDB" id="2643438at2"/>
<evidence type="ECO:0000256" key="4">
    <source>
        <dbReference type="ARBA" id="ARBA00022915"/>
    </source>
</evidence>
<dbReference type="Gene3D" id="2.160.10.10">
    <property type="entry name" value="Hexapeptide repeat proteins"/>
    <property type="match status" value="2"/>
</dbReference>
<dbReference type="SUPFAM" id="SSF51161">
    <property type="entry name" value="Trimeric LpxA-like enzymes"/>
    <property type="match status" value="1"/>
</dbReference>
<keyword evidence="2" id="KW-0808">Transferase</keyword>
<dbReference type="Proteomes" id="UP000076512">
    <property type="component" value="Unassembled WGS sequence"/>
</dbReference>
<evidence type="ECO:0000256" key="1">
    <source>
        <dbReference type="ARBA" id="ARBA00022605"/>
    </source>
</evidence>
<gene>
    <name evidence="6" type="ORF">AWN90_09530</name>
</gene>
<reference evidence="6 7" key="1">
    <citation type="submission" date="2016-04" db="EMBL/GenBank/DDBJ databases">
        <authorList>
            <person name="Evans L.H."/>
            <person name="Alamgir A."/>
            <person name="Owens N."/>
            <person name="Weber N.D."/>
            <person name="Virtaneva K."/>
            <person name="Barbian K."/>
            <person name="Babar A."/>
            <person name="Rosenke K."/>
        </authorList>
    </citation>
    <scope>NUCLEOTIDE SEQUENCE [LARGE SCALE GENOMIC DNA]</scope>
    <source>
        <strain evidence="6 7">IFM 0406</strain>
    </source>
</reference>
<keyword evidence="5" id="KW-0457">Lysine biosynthesis</keyword>
<dbReference type="GO" id="GO:0016740">
    <property type="term" value="F:transferase activity"/>
    <property type="evidence" value="ECO:0007669"/>
    <property type="project" value="UniProtKB-KW"/>
</dbReference>
<accession>A0A161X894</accession>
<keyword evidence="7" id="KW-1185">Reference proteome</keyword>
<dbReference type="InterPro" id="IPR050179">
    <property type="entry name" value="Trans_hexapeptide_repeat"/>
</dbReference>
<dbReference type="GO" id="GO:0009085">
    <property type="term" value="P:lysine biosynthetic process"/>
    <property type="evidence" value="ECO:0007669"/>
    <property type="project" value="UniProtKB-KW"/>
</dbReference>
<dbReference type="PANTHER" id="PTHR43300">
    <property type="entry name" value="ACETYLTRANSFERASE"/>
    <property type="match status" value="1"/>
</dbReference>
<keyword evidence="4" id="KW-0220">Diaminopimelate biosynthesis</keyword>